<evidence type="ECO:0000256" key="2">
    <source>
        <dbReference type="SAM" id="MobiDB-lite"/>
    </source>
</evidence>
<keyword evidence="4" id="KW-1185">Reference proteome</keyword>
<evidence type="ECO:0000256" key="1">
    <source>
        <dbReference type="SAM" id="Coils"/>
    </source>
</evidence>
<comment type="caution">
    <text evidence="3">The sequence shown here is derived from an EMBL/GenBank/DDBJ whole genome shotgun (WGS) entry which is preliminary data.</text>
</comment>
<keyword evidence="1" id="KW-0175">Coiled coil</keyword>
<proteinExistence type="predicted"/>
<dbReference type="Proteomes" id="UP001153269">
    <property type="component" value="Unassembled WGS sequence"/>
</dbReference>
<reference evidence="3" key="1">
    <citation type="submission" date="2020-03" db="EMBL/GenBank/DDBJ databases">
        <authorList>
            <person name="Weist P."/>
        </authorList>
    </citation>
    <scope>NUCLEOTIDE SEQUENCE</scope>
</reference>
<feature type="coiled-coil region" evidence="1">
    <location>
        <begin position="214"/>
        <end position="241"/>
    </location>
</feature>
<feature type="compositionally biased region" description="Basic and acidic residues" evidence="2">
    <location>
        <begin position="293"/>
        <end position="361"/>
    </location>
</feature>
<evidence type="ECO:0000313" key="3">
    <source>
        <dbReference type="EMBL" id="CAB1423893.1"/>
    </source>
</evidence>
<evidence type="ECO:0000313" key="4">
    <source>
        <dbReference type="Proteomes" id="UP001153269"/>
    </source>
</evidence>
<feature type="region of interest" description="Disordered" evidence="2">
    <location>
        <begin position="251"/>
        <end position="273"/>
    </location>
</feature>
<organism evidence="3 4">
    <name type="scientific">Pleuronectes platessa</name>
    <name type="common">European plaice</name>
    <dbReference type="NCBI Taxonomy" id="8262"/>
    <lineage>
        <taxon>Eukaryota</taxon>
        <taxon>Metazoa</taxon>
        <taxon>Chordata</taxon>
        <taxon>Craniata</taxon>
        <taxon>Vertebrata</taxon>
        <taxon>Euteleostomi</taxon>
        <taxon>Actinopterygii</taxon>
        <taxon>Neopterygii</taxon>
        <taxon>Teleostei</taxon>
        <taxon>Neoteleostei</taxon>
        <taxon>Acanthomorphata</taxon>
        <taxon>Carangaria</taxon>
        <taxon>Pleuronectiformes</taxon>
        <taxon>Pleuronectoidei</taxon>
        <taxon>Pleuronectidae</taxon>
        <taxon>Pleuronectes</taxon>
    </lineage>
</organism>
<feature type="region of interest" description="Disordered" evidence="2">
    <location>
        <begin position="292"/>
        <end position="361"/>
    </location>
</feature>
<gene>
    <name evidence="3" type="ORF">PLEPLA_LOCUS11814</name>
</gene>
<dbReference type="EMBL" id="CADEAL010000691">
    <property type="protein sequence ID" value="CAB1423893.1"/>
    <property type="molecule type" value="Genomic_DNA"/>
</dbReference>
<feature type="compositionally biased region" description="Basic and acidic residues" evidence="2">
    <location>
        <begin position="255"/>
        <end position="273"/>
    </location>
</feature>
<dbReference type="AlphaFoldDB" id="A0A9N7U3B7"/>
<accession>A0A9N7U3B7</accession>
<protein>
    <submittedName>
        <fullName evidence="3">Uncharacterized protein</fullName>
    </submittedName>
</protein>
<sequence length="376" mass="44625">MECPASPRRLEAMEELHDVILTLNEMMYENCTPKELMDKKPRQRELVDEYSALKEPEAHVIFLLRELIAQFTALKELVDVNPNPDYSALMELDGEYSTLKEQTATNNPTWETEGKMVEQMECSASPRRLEAMEELHDIILTLNEMMDENCTPKELMDKNPRQRELVDEYSAVKEQTTTNNLTWETERKMVEQMQSPASLLMKCHVDLIPLTQHVESAKAKEKELEKELGEMNMEEELSREEQPEFRVLLNGASQSEEKSSNEQELSLKRESKQEDEIRPLIQQNIWLQEVPLENDKQSMMKEKKKQEKEKKKQEKKKMEKKERKKIEKEKKEIEKKEKQETEKMERKERKKIDKEKNEREGTTTGKWYIFCLKCFI</sequence>
<name>A0A9N7U3B7_PLEPL</name>